<organism evidence="3 4">
    <name type="scientific">Chryseobacterium koreense CCUG 49689</name>
    <dbReference type="NCBI Taxonomy" id="1304281"/>
    <lineage>
        <taxon>Bacteria</taxon>
        <taxon>Pseudomonadati</taxon>
        <taxon>Bacteroidota</taxon>
        <taxon>Flavobacteriia</taxon>
        <taxon>Flavobacteriales</taxon>
        <taxon>Weeksellaceae</taxon>
        <taxon>Chryseobacterium group</taxon>
        <taxon>Chryseobacterium</taxon>
    </lineage>
</organism>
<dbReference type="PIRSF" id="PIRSF006728">
    <property type="entry name" value="CinA"/>
    <property type="match status" value="1"/>
</dbReference>
<sequence>MNAAILIIGDEILSGNTLDTNSNFIATELRNIGISVSRIFTVPDEIDAIKNGLKAATEIAKIVIATGGIGPTKDDKTRTAFAEFFNDQLVLDDETFEHLKQLFIKRKREHLLEINRNQAVVLSKSRIFQNENGTAPCQMIEENGKLVFSLPGVPFEVKPFIRNQIIPFLRERFSLKHILTQIISVVDFPESLLSQTIEDWELALPENISLSYLPVGNRIKLRLTAVGNDLDQLKNQLSAEVEKLKPYISENVISWNGNEIQEILKEILIEKKLTLATAESCTGGELARLITSVSGSSKYFLGGVIPYDYHKKMEILGVSEKTILEKTVVSEEVAQEMSQGCQKLFKTDISISTTGVSGPNSDEFNSEIGTVFYSIRINDFEKTNRLFLPHLDRNDFAHFVSQRVLQDLVSYLVKD</sequence>
<dbReference type="InterPro" id="IPR008135">
    <property type="entry name" value="Competence-induced_CinA"/>
</dbReference>
<dbReference type="Pfam" id="PF02464">
    <property type="entry name" value="CinA"/>
    <property type="match status" value="1"/>
</dbReference>
<dbReference type="InterPro" id="IPR001453">
    <property type="entry name" value="MoaB/Mog_dom"/>
</dbReference>
<comment type="similarity">
    <text evidence="1">Belongs to the CinA family.</text>
</comment>
<dbReference type="HAMAP" id="MF_00226_B">
    <property type="entry name" value="CinA_B"/>
    <property type="match status" value="1"/>
</dbReference>
<proteinExistence type="inferred from homology"/>
<dbReference type="EMBL" id="LFNG01000010">
    <property type="protein sequence ID" value="KMQ71230.1"/>
    <property type="molecule type" value="Genomic_DNA"/>
</dbReference>
<dbReference type="Proteomes" id="UP000035900">
    <property type="component" value="Unassembled WGS sequence"/>
</dbReference>
<dbReference type="OrthoDB" id="9801454at2"/>
<dbReference type="STRING" id="1304281.ACM44_08635"/>
<accession>A0A0J7LQ97</accession>
<dbReference type="PATRIC" id="fig|1304281.5.peg.1857"/>
<protein>
    <recommendedName>
        <fullName evidence="1">CinA-like protein</fullName>
    </recommendedName>
</protein>
<dbReference type="Pfam" id="PF00994">
    <property type="entry name" value="MoCF_biosynth"/>
    <property type="match status" value="1"/>
</dbReference>
<dbReference type="PANTHER" id="PTHR13939:SF0">
    <property type="entry name" value="NMN AMIDOHYDROLASE-LIKE PROTEIN YFAY"/>
    <property type="match status" value="1"/>
</dbReference>
<dbReference type="Gene3D" id="3.90.950.20">
    <property type="entry name" value="CinA-like"/>
    <property type="match status" value="1"/>
</dbReference>
<dbReference type="SUPFAM" id="SSF53218">
    <property type="entry name" value="Molybdenum cofactor biosynthesis proteins"/>
    <property type="match status" value="1"/>
</dbReference>
<dbReference type="InterPro" id="IPR036425">
    <property type="entry name" value="MoaB/Mog-like_dom_sf"/>
</dbReference>
<dbReference type="SUPFAM" id="SSF142433">
    <property type="entry name" value="CinA-like"/>
    <property type="match status" value="1"/>
</dbReference>
<comment type="caution">
    <text evidence="3">The sequence shown here is derived from an EMBL/GenBank/DDBJ whole genome shotgun (WGS) entry which is preliminary data.</text>
</comment>
<dbReference type="NCBIfam" id="TIGR00200">
    <property type="entry name" value="cinA_nterm"/>
    <property type="match status" value="1"/>
</dbReference>
<dbReference type="InterPro" id="IPR050101">
    <property type="entry name" value="CinA"/>
</dbReference>
<dbReference type="NCBIfam" id="TIGR00199">
    <property type="entry name" value="PncC_domain"/>
    <property type="match status" value="1"/>
</dbReference>
<gene>
    <name evidence="3" type="ORF">ACM44_08635</name>
</gene>
<keyword evidence="4" id="KW-1185">Reference proteome</keyword>
<evidence type="ECO:0000313" key="3">
    <source>
        <dbReference type="EMBL" id="KMQ71230.1"/>
    </source>
</evidence>
<dbReference type="AlphaFoldDB" id="A0A0J7LQ97"/>
<dbReference type="RefSeq" id="WP_048499631.1">
    <property type="nucleotide sequence ID" value="NZ_LFNG01000010.1"/>
</dbReference>
<feature type="domain" description="MoaB/Mog" evidence="2">
    <location>
        <begin position="4"/>
        <end position="172"/>
    </location>
</feature>
<dbReference type="InterPro" id="IPR036653">
    <property type="entry name" value="CinA-like_C"/>
</dbReference>
<dbReference type="InterPro" id="IPR008136">
    <property type="entry name" value="CinA_C"/>
</dbReference>
<reference evidence="3 4" key="1">
    <citation type="journal article" date="2004" name="Int. J. Syst. Evol. Microbiol.">
        <title>Kaistella koreensis gen. nov., sp. nov., a novel member of the Chryseobacterium-Bergeyella-Riemerella branch.</title>
        <authorList>
            <person name="Kim M.K."/>
            <person name="Im W.T."/>
            <person name="Shin Y.K."/>
            <person name="Lim J.H."/>
            <person name="Kim S.H."/>
            <person name="Lee B.C."/>
            <person name="Park M.Y."/>
            <person name="Lee K.Y."/>
            <person name="Lee S.T."/>
        </authorList>
    </citation>
    <scope>NUCLEOTIDE SEQUENCE [LARGE SCALE GENOMIC DNA]</scope>
    <source>
        <strain evidence="3 4">CCUG 49689</strain>
    </source>
</reference>
<dbReference type="Gene3D" id="3.40.980.10">
    <property type="entry name" value="MoaB/Mog-like domain"/>
    <property type="match status" value="1"/>
</dbReference>
<dbReference type="SMART" id="SM00852">
    <property type="entry name" value="MoCF_biosynth"/>
    <property type="match status" value="1"/>
</dbReference>
<evidence type="ECO:0000256" key="1">
    <source>
        <dbReference type="HAMAP-Rule" id="MF_00226"/>
    </source>
</evidence>
<dbReference type="PANTHER" id="PTHR13939">
    <property type="entry name" value="NICOTINAMIDE-NUCLEOTIDE AMIDOHYDROLASE PNCC"/>
    <property type="match status" value="1"/>
</dbReference>
<dbReference type="CDD" id="cd00885">
    <property type="entry name" value="cinA"/>
    <property type="match status" value="1"/>
</dbReference>
<name>A0A0J7LQ97_9FLAO</name>
<evidence type="ECO:0000313" key="4">
    <source>
        <dbReference type="Proteomes" id="UP000035900"/>
    </source>
</evidence>
<evidence type="ECO:0000259" key="2">
    <source>
        <dbReference type="SMART" id="SM00852"/>
    </source>
</evidence>